<evidence type="ECO:0000256" key="1">
    <source>
        <dbReference type="ARBA" id="ARBA00006484"/>
    </source>
</evidence>
<evidence type="ECO:0000256" key="2">
    <source>
        <dbReference type="ARBA" id="ARBA00023002"/>
    </source>
</evidence>
<dbReference type="PRINTS" id="PR00080">
    <property type="entry name" value="SDRFAMILY"/>
</dbReference>
<dbReference type="InterPro" id="IPR002347">
    <property type="entry name" value="SDR_fam"/>
</dbReference>
<dbReference type="PANTHER" id="PTHR43115">
    <property type="entry name" value="DEHYDROGENASE/REDUCTASE SDR FAMILY MEMBER 11"/>
    <property type="match status" value="1"/>
</dbReference>
<dbReference type="OrthoDB" id="1933717at2759"/>
<dbReference type="AlphaFoldDB" id="A0A210QVG6"/>
<dbReference type="FunFam" id="3.40.50.720:FF:000047">
    <property type="entry name" value="NADP-dependent L-serine/L-allo-threonine dehydrogenase"/>
    <property type="match status" value="1"/>
</dbReference>
<organism evidence="4 5">
    <name type="scientific">Mizuhopecten yessoensis</name>
    <name type="common">Japanese scallop</name>
    <name type="synonym">Patinopecten yessoensis</name>
    <dbReference type="NCBI Taxonomy" id="6573"/>
    <lineage>
        <taxon>Eukaryota</taxon>
        <taxon>Metazoa</taxon>
        <taxon>Spiralia</taxon>
        <taxon>Lophotrochozoa</taxon>
        <taxon>Mollusca</taxon>
        <taxon>Bivalvia</taxon>
        <taxon>Autobranchia</taxon>
        <taxon>Pteriomorphia</taxon>
        <taxon>Pectinida</taxon>
        <taxon>Pectinoidea</taxon>
        <taxon>Pectinidae</taxon>
        <taxon>Mizuhopecten</taxon>
    </lineage>
</organism>
<dbReference type="Gene3D" id="3.40.50.720">
    <property type="entry name" value="NAD(P)-binding Rossmann-like Domain"/>
    <property type="match status" value="1"/>
</dbReference>
<comment type="caution">
    <text evidence="4">The sequence shown here is derived from an EMBL/GenBank/DDBJ whole genome shotgun (WGS) entry which is preliminary data.</text>
</comment>
<dbReference type="InterPro" id="IPR036291">
    <property type="entry name" value="NAD(P)-bd_dom_sf"/>
</dbReference>
<evidence type="ECO:0000313" key="5">
    <source>
        <dbReference type="Proteomes" id="UP000242188"/>
    </source>
</evidence>
<dbReference type="Proteomes" id="UP000242188">
    <property type="component" value="Unassembled WGS sequence"/>
</dbReference>
<reference evidence="4 5" key="1">
    <citation type="journal article" date="2017" name="Nat. Ecol. Evol.">
        <title>Scallop genome provides insights into evolution of bilaterian karyotype and development.</title>
        <authorList>
            <person name="Wang S."/>
            <person name="Zhang J."/>
            <person name="Jiao W."/>
            <person name="Li J."/>
            <person name="Xun X."/>
            <person name="Sun Y."/>
            <person name="Guo X."/>
            <person name="Huan P."/>
            <person name="Dong B."/>
            <person name="Zhang L."/>
            <person name="Hu X."/>
            <person name="Sun X."/>
            <person name="Wang J."/>
            <person name="Zhao C."/>
            <person name="Wang Y."/>
            <person name="Wang D."/>
            <person name="Huang X."/>
            <person name="Wang R."/>
            <person name="Lv J."/>
            <person name="Li Y."/>
            <person name="Zhang Z."/>
            <person name="Liu B."/>
            <person name="Lu W."/>
            <person name="Hui Y."/>
            <person name="Liang J."/>
            <person name="Zhou Z."/>
            <person name="Hou R."/>
            <person name="Li X."/>
            <person name="Liu Y."/>
            <person name="Li H."/>
            <person name="Ning X."/>
            <person name="Lin Y."/>
            <person name="Zhao L."/>
            <person name="Xing Q."/>
            <person name="Dou J."/>
            <person name="Li Y."/>
            <person name="Mao J."/>
            <person name="Guo H."/>
            <person name="Dou H."/>
            <person name="Li T."/>
            <person name="Mu C."/>
            <person name="Jiang W."/>
            <person name="Fu Q."/>
            <person name="Fu X."/>
            <person name="Miao Y."/>
            <person name="Liu J."/>
            <person name="Yu Q."/>
            <person name="Li R."/>
            <person name="Liao H."/>
            <person name="Li X."/>
            <person name="Kong Y."/>
            <person name="Jiang Z."/>
            <person name="Chourrout D."/>
            <person name="Li R."/>
            <person name="Bao Z."/>
        </authorList>
    </citation>
    <scope>NUCLEOTIDE SEQUENCE [LARGE SCALE GENOMIC DNA]</scope>
    <source>
        <strain evidence="4 5">PY_sf001</strain>
    </source>
</reference>
<dbReference type="SUPFAM" id="SSF51735">
    <property type="entry name" value="NAD(P)-binding Rossmann-fold domains"/>
    <property type="match status" value="1"/>
</dbReference>
<sequence>MERWTGRVALITGASVGIGAALARRLVQHGMLVIGCARNVQKIQELALELKSEKGTLTAIKCDVTKEEEVLAMFTKVKADFGGVDICVSNAGLAHDSPILTGDTQQWREMLDVNVLGLAICSREAVKQMREKGVDDGHLILLNSMSGHRIINSSPGHFYSATKFMVTALTECLRQELNDLRSHIRVTGISPGMVYTEFQGRMFKDVNKGDQICTAYKTLEADDVVDSIIYAIGTPGHVQVHDILLRPTEQSS</sequence>
<dbReference type="EMBL" id="NEDP02001668">
    <property type="protein sequence ID" value="OWF52720.1"/>
    <property type="molecule type" value="Genomic_DNA"/>
</dbReference>
<name>A0A210QVG6_MIZYE</name>
<dbReference type="STRING" id="6573.A0A210QVG6"/>
<dbReference type="PANTHER" id="PTHR43115:SF4">
    <property type="entry name" value="DEHYDROGENASE_REDUCTASE SDR FAMILY MEMBER 11"/>
    <property type="match status" value="1"/>
</dbReference>
<dbReference type="Pfam" id="PF00106">
    <property type="entry name" value="adh_short"/>
    <property type="match status" value="1"/>
</dbReference>
<evidence type="ECO:0000313" key="4">
    <source>
        <dbReference type="EMBL" id="OWF52720.1"/>
    </source>
</evidence>
<dbReference type="GO" id="GO:0016616">
    <property type="term" value="F:oxidoreductase activity, acting on the CH-OH group of donors, NAD or NADP as acceptor"/>
    <property type="evidence" value="ECO:0007669"/>
    <property type="project" value="UniProtKB-ARBA"/>
</dbReference>
<dbReference type="PRINTS" id="PR00081">
    <property type="entry name" value="GDHRDH"/>
</dbReference>
<proteinExistence type="inferred from homology"/>
<keyword evidence="5" id="KW-1185">Reference proteome</keyword>
<protein>
    <submittedName>
        <fullName evidence="4">Dehydrogenase/reductase SDR family member 11</fullName>
    </submittedName>
</protein>
<accession>A0A210QVG6</accession>
<keyword evidence="2" id="KW-0560">Oxidoreductase</keyword>
<evidence type="ECO:0000256" key="3">
    <source>
        <dbReference type="RuleBase" id="RU000363"/>
    </source>
</evidence>
<gene>
    <name evidence="4" type="ORF">KP79_PYT06303</name>
</gene>
<comment type="similarity">
    <text evidence="1 3">Belongs to the short-chain dehydrogenases/reductases (SDR) family.</text>
</comment>